<reference evidence="4 5" key="1">
    <citation type="submission" date="2016-10" db="EMBL/GenBank/DDBJ databases">
        <authorList>
            <person name="de Groot N.N."/>
        </authorList>
    </citation>
    <scope>NUCLEOTIDE SEQUENCE [LARGE SCALE GENOMIC DNA]</scope>
    <source>
        <strain evidence="4 5">DSM 15345</strain>
    </source>
</reference>
<dbReference type="PANTHER" id="PTHR43586">
    <property type="entry name" value="CYSTEINE DESULFURASE"/>
    <property type="match status" value="1"/>
</dbReference>
<protein>
    <submittedName>
        <fullName evidence="4">Selenocysteine lyase/Cysteine desulfurase</fullName>
    </submittedName>
</protein>
<keyword evidence="5" id="KW-1185">Reference proteome</keyword>
<accession>A0A1H4DV16</accession>
<dbReference type="InterPro" id="IPR015421">
    <property type="entry name" value="PyrdxlP-dep_Trfase_major"/>
</dbReference>
<feature type="compositionally biased region" description="Low complexity" evidence="2">
    <location>
        <begin position="18"/>
        <end position="27"/>
    </location>
</feature>
<dbReference type="PANTHER" id="PTHR43586:SF15">
    <property type="entry name" value="BLR3095 PROTEIN"/>
    <property type="match status" value="1"/>
</dbReference>
<evidence type="ECO:0000256" key="2">
    <source>
        <dbReference type="SAM" id="MobiDB-lite"/>
    </source>
</evidence>
<evidence type="ECO:0000313" key="4">
    <source>
        <dbReference type="EMBL" id="SEA76339.1"/>
    </source>
</evidence>
<dbReference type="Gene3D" id="3.90.1150.10">
    <property type="entry name" value="Aspartate Aminotransferase, domain 1"/>
    <property type="match status" value="1"/>
</dbReference>
<dbReference type="SUPFAM" id="SSF53383">
    <property type="entry name" value="PLP-dependent transferases"/>
    <property type="match status" value="1"/>
</dbReference>
<keyword evidence="1" id="KW-0663">Pyridoxal phosphate</keyword>
<feature type="domain" description="Aminotransferase class V" evidence="3">
    <location>
        <begin position="82"/>
        <end position="395"/>
    </location>
</feature>
<evidence type="ECO:0000313" key="5">
    <source>
        <dbReference type="Proteomes" id="UP000198703"/>
    </source>
</evidence>
<dbReference type="AlphaFoldDB" id="A0A1H4DV16"/>
<feature type="region of interest" description="Disordered" evidence="2">
    <location>
        <begin position="1"/>
        <end position="27"/>
    </location>
</feature>
<dbReference type="InterPro" id="IPR015422">
    <property type="entry name" value="PyrdxlP-dep_Trfase_small"/>
</dbReference>
<keyword evidence="4" id="KW-0456">Lyase</keyword>
<evidence type="ECO:0000256" key="1">
    <source>
        <dbReference type="ARBA" id="ARBA00022898"/>
    </source>
</evidence>
<evidence type="ECO:0000259" key="3">
    <source>
        <dbReference type="Pfam" id="PF00266"/>
    </source>
</evidence>
<dbReference type="InterPro" id="IPR000192">
    <property type="entry name" value="Aminotrans_V_dom"/>
</dbReference>
<sequence>MSAPASTSPGAPGPASPRPASTGSAAPSPLPCQRELFDLPREVAWLNCAYMSPLMRSAVAAGEAGVRRKARPWLLPPSSFFDESDEARALCAALVGADAEGVALVPAASYGLAVAARNIALAPGRRVVTLRDQFPSNVYPWRAEAEAVGAEVVAVDAACADPTAAVLAAIDERCAVAALPEVLWTTGARLDLARIGARCREAGAALALDLTQSAGALVTDFAAIQPDFAVAAAYKWLLGPYSTGFLWVAPHRRDGRPLEETWLGRAGAEDFSRLVDYQAGYQPGARRFDMGQRANFALMPAFVAALRQLLEWTPAAIEASLAAQTRSIAARAGAVGLTPPPEAWRGPHYLSLTLPDGAPGDLPARLAAKGVHVSRRGDSLRITPHLYNDAEDVDRLMDALAAAL</sequence>
<gene>
    <name evidence="4" type="ORF">SAMN05444370_11148</name>
</gene>
<dbReference type="Gene3D" id="3.40.640.10">
    <property type="entry name" value="Type I PLP-dependent aspartate aminotransferase-like (Major domain)"/>
    <property type="match status" value="1"/>
</dbReference>
<dbReference type="STRING" id="89524.SAMN05444370_11148"/>
<organism evidence="4 5">
    <name type="scientific">Rubrimonas cliftonensis</name>
    <dbReference type="NCBI Taxonomy" id="89524"/>
    <lineage>
        <taxon>Bacteria</taxon>
        <taxon>Pseudomonadati</taxon>
        <taxon>Pseudomonadota</taxon>
        <taxon>Alphaproteobacteria</taxon>
        <taxon>Rhodobacterales</taxon>
        <taxon>Paracoccaceae</taxon>
        <taxon>Rubrimonas</taxon>
    </lineage>
</organism>
<dbReference type="Pfam" id="PF00266">
    <property type="entry name" value="Aminotran_5"/>
    <property type="match status" value="1"/>
</dbReference>
<feature type="compositionally biased region" description="Low complexity" evidence="2">
    <location>
        <begin position="1"/>
        <end position="10"/>
    </location>
</feature>
<dbReference type="InterPro" id="IPR015424">
    <property type="entry name" value="PyrdxlP-dep_Trfase"/>
</dbReference>
<name>A0A1H4DV16_9RHOB</name>
<dbReference type="Proteomes" id="UP000198703">
    <property type="component" value="Unassembled WGS sequence"/>
</dbReference>
<dbReference type="RefSeq" id="WP_217632200.1">
    <property type="nucleotide sequence ID" value="NZ_FNQM01000011.1"/>
</dbReference>
<proteinExistence type="predicted"/>
<dbReference type="GO" id="GO:0016829">
    <property type="term" value="F:lyase activity"/>
    <property type="evidence" value="ECO:0007669"/>
    <property type="project" value="UniProtKB-KW"/>
</dbReference>
<dbReference type="EMBL" id="FNQM01000011">
    <property type="protein sequence ID" value="SEA76339.1"/>
    <property type="molecule type" value="Genomic_DNA"/>
</dbReference>